<keyword evidence="4" id="KW-1185">Reference proteome</keyword>
<reference evidence="3" key="1">
    <citation type="submission" date="2018-11" db="EMBL/GenBank/DDBJ databases">
        <authorList>
            <person name="Grassa J C."/>
        </authorList>
    </citation>
    <scope>NUCLEOTIDE SEQUENCE [LARGE SCALE GENOMIC DNA]</scope>
</reference>
<evidence type="ECO:0000313" key="3">
    <source>
        <dbReference type="EnsemblPlants" id="cds.evm.model.07.1363"/>
    </source>
</evidence>
<accession>A0A803Q2C7</accession>
<proteinExistence type="predicted"/>
<dbReference type="Gramene" id="evm.model.07.1363">
    <property type="protein sequence ID" value="cds.evm.model.07.1363"/>
    <property type="gene ID" value="evm.TU.07.1363"/>
</dbReference>
<reference evidence="3" key="2">
    <citation type="submission" date="2021-03" db="UniProtKB">
        <authorList>
            <consortium name="EnsemblPlants"/>
        </authorList>
    </citation>
    <scope>IDENTIFICATION</scope>
</reference>
<feature type="region of interest" description="Disordered" evidence="1">
    <location>
        <begin position="18"/>
        <end position="52"/>
    </location>
</feature>
<protein>
    <recommendedName>
        <fullName evidence="2">Retrotransposon gag domain-containing protein</fullName>
    </recommendedName>
</protein>
<dbReference type="Pfam" id="PF03732">
    <property type="entry name" value="Retrotrans_gag"/>
    <property type="match status" value="1"/>
</dbReference>
<dbReference type="Proteomes" id="UP000596661">
    <property type="component" value="Chromosome 7"/>
</dbReference>
<feature type="domain" description="Retrotransposon gag" evidence="2">
    <location>
        <begin position="84"/>
        <end position="172"/>
    </location>
</feature>
<evidence type="ECO:0000313" key="4">
    <source>
        <dbReference type="Proteomes" id="UP000596661"/>
    </source>
</evidence>
<feature type="compositionally biased region" description="Basic and acidic residues" evidence="1">
    <location>
        <begin position="39"/>
        <end position="52"/>
    </location>
</feature>
<organism evidence="3 4">
    <name type="scientific">Cannabis sativa</name>
    <name type="common">Hemp</name>
    <name type="synonym">Marijuana</name>
    <dbReference type="NCBI Taxonomy" id="3483"/>
    <lineage>
        <taxon>Eukaryota</taxon>
        <taxon>Viridiplantae</taxon>
        <taxon>Streptophyta</taxon>
        <taxon>Embryophyta</taxon>
        <taxon>Tracheophyta</taxon>
        <taxon>Spermatophyta</taxon>
        <taxon>Magnoliopsida</taxon>
        <taxon>eudicotyledons</taxon>
        <taxon>Gunneridae</taxon>
        <taxon>Pentapetalae</taxon>
        <taxon>rosids</taxon>
        <taxon>fabids</taxon>
        <taxon>Rosales</taxon>
        <taxon>Cannabaceae</taxon>
        <taxon>Cannabis</taxon>
    </lineage>
</organism>
<evidence type="ECO:0000256" key="1">
    <source>
        <dbReference type="SAM" id="MobiDB-lite"/>
    </source>
</evidence>
<dbReference type="EMBL" id="UZAU01000662">
    <property type="status" value="NOT_ANNOTATED_CDS"/>
    <property type="molecule type" value="Genomic_DNA"/>
</dbReference>
<dbReference type="AlphaFoldDB" id="A0A803Q2C7"/>
<sequence>MAGPITLDPRVIQERAKVWIEDATQMEDPTSPTEYSSGSKEESQSAMEEERVPARGTRVRKIGFTRLTNSLICTGFSNDTRFSMVPFHLDGTPYTWFQWMEKGGRFPEWESFLRALRLLIEVSIYDDPLGRITKITQTGRVSTFNAKFEGLMTQILGVSEQFFINYFVWGLKNEIRRELVLSKQVDLADAMAKA</sequence>
<dbReference type="EnsemblPlants" id="evm.model.07.1363">
    <property type="protein sequence ID" value="cds.evm.model.07.1363"/>
    <property type="gene ID" value="evm.TU.07.1363"/>
</dbReference>
<evidence type="ECO:0000259" key="2">
    <source>
        <dbReference type="Pfam" id="PF03732"/>
    </source>
</evidence>
<name>A0A803Q2C7_CANSA</name>
<dbReference type="InterPro" id="IPR005162">
    <property type="entry name" value="Retrotrans_gag_dom"/>
</dbReference>
<feature type="compositionally biased region" description="Polar residues" evidence="1">
    <location>
        <begin position="27"/>
        <end position="38"/>
    </location>
</feature>